<proteinExistence type="inferred from homology"/>
<evidence type="ECO:0000313" key="9">
    <source>
        <dbReference type="EMBL" id="KAJ7408583.1"/>
    </source>
</evidence>
<feature type="region of interest" description="Disordered" evidence="6">
    <location>
        <begin position="1"/>
        <end position="25"/>
    </location>
</feature>
<dbReference type="Proteomes" id="UP001145742">
    <property type="component" value="Unassembled WGS sequence"/>
</dbReference>
<keyword evidence="10" id="KW-1185">Reference proteome</keyword>
<dbReference type="PANTHER" id="PTHR14239:SF3">
    <property type="entry name" value="METALLOREDUCTASE STEAP1-RELATED"/>
    <property type="match status" value="1"/>
</dbReference>
<feature type="transmembrane region" description="Helical" evidence="7">
    <location>
        <begin position="191"/>
        <end position="212"/>
    </location>
</feature>
<keyword evidence="4 7" id="KW-1133">Transmembrane helix</keyword>
<comment type="subcellular location">
    <subcellularLocation>
        <location evidence="1">Membrane</location>
        <topology evidence="1">Multi-pass membrane protein</topology>
    </subcellularLocation>
</comment>
<evidence type="ECO:0000256" key="3">
    <source>
        <dbReference type="ARBA" id="ARBA00022692"/>
    </source>
</evidence>
<reference evidence="9" key="1">
    <citation type="submission" date="2019-10" db="EMBL/GenBank/DDBJ databases">
        <authorList>
            <person name="Soares A.E.R."/>
            <person name="Aleixo A."/>
            <person name="Schneider P."/>
            <person name="Miyaki C.Y."/>
            <person name="Schneider M.P."/>
            <person name="Mello C."/>
            <person name="Vasconcelos A.T.R."/>
        </authorList>
    </citation>
    <scope>NUCLEOTIDE SEQUENCE</scope>
    <source>
        <tissue evidence="9">Muscle</tissue>
    </source>
</reference>
<gene>
    <name evidence="9" type="primary">STEAP1</name>
    <name evidence="9" type="ORF">WISP_119716</name>
</gene>
<evidence type="ECO:0000256" key="1">
    <source>
        <dbReference type="ARBA" id="ARBA00004141"/>
    </source>
</evidence>
<organism evidence="9 10">
    <name type="scientific">Willisornis vidua</name>
    <name type="common">Xingu scale-backed antbird</name>
    <dbReference type="NCBI Taxonomy" id="1566151"/>
    <lineage>
        <taxon>Eukaryota</taxon>
        <taxon>Metazoa</taxon>
        <taxon>Chordata</taxon>
        <taxon>Craniata</taxon>
        <taxon>Vertebrata</taxon>
        <taxon>Euteleostomi</taxon>
        <taxon>Archelosauria</taxon>
        <taxon>Archosauria</taxon>
        <taxon>Dinosauria</taxon>
        <taxon>Saurischia</taxon>
        <taxon>Theropoda</taxon>
        <taxon>Coelurosauria</taxon>
        <taxon>Aves</taxon>
        <taxon>Neognathae</taxon>
        <taxon>Neoaves</taxon>
        <taxon>Telluraves</taxon>
        <taxon>Australaves</taxon>
        <taxon>Passeriformes</taxon>
        <taxon>Thamnophilidae</taxon>
        <taxon>Willisornis</taxon>
    </lineage>
</organism>
<protein>
    <submittedName>
        <fullName evidence="9">Metalloreductase STEAP1</fullName>
    </submittedName>
</protein>
<dbReference type="InterPro" id="IPR051267">
    <property type="entry name" value="STEAP_metalloreductase"/>
</dbReference>
<comment type="caution">
    <text evidence="9">The sequence shown here is derived from an EMBL/GenBank/DDBJ whole genome shotgun (WGS) entry which is preliminary data.</text>
</comment>
<dbReference type="EMBL" id="WHWB01034533">
    <property type="protein sequence ID" value="KAJ7408583.1"/>
    <property type="molecule type" value="Genomic_DNA"/>
</dbReference>
<feature type="transmembrane region" description="Helical" evidence="7">
    <location>
        <begin position="104"/>
        <end position="125"/>
    </location>
</feature>
<evidence type="ECO:0000256" key="5">
    <source>
        <dbReference type="ARBA" id="ARBA00023136"/>
    </source>
</evidence>
<dbReference type="PANTHER" id="PTHR14239">
    <property type="entry name" value="DUDULIN-RELATED"/>
    <property type="match status" value="1"/>
</dbReference>
<feature type="domain" description="Ferric oxidoreductase" evidence="8">
    <location>
        <begin position="147"/>
        <end position="286"/>
    </location>
</feature>
<evidence type="ECO:0000256" key="2">
    <source>
        <dbReference type="ARBA" id="ARBA00007729"/>
    </source>
</evidence>
<evidence type="ECO:0000259" key="8">
    <source>
        <dbReference type="Pfam" id="PF01794"/>
    </source>
</evidence>
<evidence type="ECO:0000256" key="7">
    <source>
        <dbReference type="SAM" id="Phobius"/>
    </source>
</evidence>
<accession>A0ABQ9CYN9</accession>
<name>A0ABQ9CYN9_9PASS</name>
<feature type="transmembrane region" description="Helical" evidence="7">
    <location>
        <begin position="145"/>
        <end position="170"/>
    </location>
</feature>
<evidence type="ECO:0000256" key="4">
    <source>
        <dbReference type="ARBA" id="ARBA00022989"/>
    </source>
</evidence>
<sequence>MRRAAGRWRGPGSAECPEYPGVSTMEKREDGNRAIDQNAGQNIMPRRNTGNLNYLNVDMQVANPPEAAALFDLHQAHHFGEFEHSSEQHCKQDLFPKWHLPMKIASVISLLVFIYTSVRDVIYPFTIRKENVFYKIPILVINKVLPVVSITLLALVYLPGILAAVFQLYFGTKYKRFPQWLDRWMLSRKQFGLLSFFFATMHACYSLCYPMRRSYRYKLLNWAFQQVKQKKENAWIEHDVWRMEIYVSLGILGLALLALLAITSIPSVSHSLTWREFHYIQLSIIAILEKWGSSVFFYSGVESVVPAPGQAGSPPVGKQLCRKGPRGPGGKAVHEPECALVAKEANGVLGCIRKSIASILREVIVLLSPSEAALGILCPVLGSSIRAMMVLEQVQWRKTKMTKGQEHPTYEERLRELGLLSLKN</sequence>
<dbReference type="Pfam" id="PF01794">
    <property type="entry name" value="Ferric_reduct"/>
    <property type="match status" value="1"/>
</dbReference>
<comment type="similarity">
    <text evidence="2">Belongs to the STEAP family.</text>
</comment>
<feature type="transmembrane region" description="Helical" evidence="7">
    <location>
        <begin position="245"/>
        <end position="265"/>
    </location>
</feature>
<dbReference type="InterPro" id="IPR013130">
    <property type="entry name" value="Fe3_Rdtase_TM_dom"/>
</dbReference>
<keyword evidence="5 7" id="KW-0472">Membrane</keyword>
<keyword evidence="3 7" id="KW-0812">Transmembrane</keyword>
<evidence type="ECO:0000313" key="10">
    <source>
        <dbReference type="Proteomes" id="UP001145742"/>
    </source>
</evidence>
<evidence type="ECO:0000256" key="6">
    <source>
        <dbReference type="SAM" id="MobiDB-lite"/>
    </source>
</evidence>